<comment type="caution">
    <text evidence="5">The sequence shown here is derived from an EMBL/GenBank/DDBJ whole genome shotgun (WGS) entry which is preliminary data.</text>
</comment>
<protein>
    <recommendedName>
        <fullName evidence="4">Carboxyltransferase domain-containing protein</fullName>
    </recommendedName>
</protein>
<dbReference type="OrthoDB" id="9778567at2"/>
<dbReference type="InterPro" id="IPR010016">
    <property type="entry name" value="PxpB"/>
</dbReference>
<dbReference type="RefSeq" id="WP_099909181.1">
    <property type="nucleotide sequence ID" value="NZ_AWWI01000016.1"/>
</dbReference>
<dbReference type="Gene3D" id="2.40.100.10">
    <property type="entry name" value="Cyclophilin-like"/>
    <property type="match status" value="1"/>
</dbReference>
<dbReference type="Pfam" id="PF02682">
    <property type="entry name" value="CT_C_D"/>
    <property type="match status" value="1"/>
</dbReference>
<evidence type="ECO:0000256" key="2">
    <source>
        <dbReference type="ARBA" id="ARBA00022801"/>
    </source>
</evidence>
<dbReference type="InterPro" id="IPR029000">
    <property type="entry name" value="Cyclophilin-like_dom_sf"/>
</dbReference>
<dbReference type="SUPFAM" id="SSF50891">
    <property type="entry name" value="Cyclophilin-like"/>
    <property type="match status" value="1"/>
</dbReference>
<evidence type="ECO:0000313" key="6">
    <source>
        <dbReference type="Proteomes" id="UP000231259"/>
    </source>
</evidence>
<evidence type="ECO:0000259" key="4">
    <source>
        <dbReference type="SMART" id="SM00796"/>
    </source>
</evidence>
<dbReference type="GO" id="GO:0005524">
    <property type="term" value="F:ATP binding"/>
    <property type="evidence" value="ECO:0007669"/>
    <property type="project" value="UniProtKB-KW"/>
</dbReference>
<keyword evidence="6" id="KW-1185">Reference proteome</keyword>
<evidence type="ECO:0000313" key="5">
    <source>
        <dbReference type="EMBL" id="PIL22052.1"/>
    </source>
</evidence>
<evidence type="ECO:0000256" key="1">
    <source>
        <dbReference type="ARBA" id="ARBA00022741"/>
    </source>
</evidence>
<dbReference type="SMART" id="SM00796">
    <property type="entry name" value="AHS1"/>
    <property type="match status" value="1"/>
</dbReference>
<gene>
    <name evidence="5" type="ORF">P775_00890</name>
</gene>
<dbReference type="Proteomes" id="UP000231259">
    <property type="component" value="Unassembled WGS sequence"/>
</dbReference>
<dbReference type="SUPFAM" id="SSF160467">
    <property type="entry name" value="PH0987 N-terminal domain-like"/>
    <property type="match status" value="1"/>
</dbReference>
<feature type="domain" description="Carboxyltransferase" evidence="4">
    <location>
        <begin position="16"/>
        <end position="216"/>
    </location>
</feature>
<organism evidence="5 6">
    <name type="scientific">Puniceibacterium antarcticum</name>
    <dbReference type="NCBI Taxonomy" id="1206336"/>
    <lineage>
        <taxon>Bacteria</taxon>
        <taxon>Pseudomonadati</taxon>
        <taxon>Pseudomonadota</taxon>
        <taxon>Alphaproteobacteria</taxon>
        <taxon>Rhodobacterales</taxon>
        <taxon>Paracoccaceae</taxon>
        <taxon>Puniceibacterium</taxon>
    </lineage>
</organism>
<name>A0A2G8RKM2_9RHOB</name>
<dbReference type="AlphaFoldDB" id="A0A2G8RKM2"/>
<dbReference type="NCBIfam" id="TIGR00370">
    <property type="entry name" value="5-oxoprolinase subunit PxpB"/>
    <property type="match status" value="1"/>
</dbReference>
<dbReference type="InterPro" id="IPR003833">
    <property type="entry name" value="CT_C_D"/>
</dbReference>
<keyword evidence="1" id="KW-0547">Nucleotide-binding</keyword>
<keyword evidence="2" id="KW-0378">Hydrolase</keyword>
<dbReference type="PANTHER" id="PTHR34698:SF2">
    <property type="entry name" value="5-OXOPROLINASE SUBUNIT B"/>
    <property type="match status" value="1"/>
</dbReference>
<dbReference type="Gene3D" id="3.30.1360.40">
    <property type="match status" value="1"/>
</dbReference>
<dbReference type="EMBL" id="AWWI01000016">
    <property type="protein sequence ID" value="PIL22052.1"/>
    <property type="molecule type" value="Genomic_DNA"/>
</dbReference>
<dbReference type="PANTHER" id="PTHR34698">
    <property type="entry name" value="5-OXOPROLINASE SUBUNIT B"/>
    <property type="match status" value="1"/>
</dbReference>
<reference evidence="5 6" key="1">
    <citation type="submission" date="2013-09" db="EMBL/GenBank/DDBJ databases">
        <title>Genome sequencing of Phaeobacter antarcticus sp. nov. SM1211.</title>
        <authorList>
            <person name="Zhang X.-Y."/>
            <person name="Liu C."/>
            <person name="Chen X.-L."/>
            <person name="Xie B.-B."/>
            <person name="Qin Q.-L."/>
            <person name="Rong J.-C."/>
            <person name="Zhang Y.-Z."/>
        </authorList>
    </citation>
    <scope>NUCLEOTIDE SEQUENCE [LARGE SCALE GENOMIC DNA]</scope>
    <source>
        <strain evidence="5 6">SM1211</strain>
    </source>
</reference>
<proteinExistence type="predicted"/>
<dbReference type="GO" id="GO:0016787">
    <property type="term" value="F:hydrolase activity"/>
    <property type="evidence" value="ECO:0007669"/>
    <property type="project" value="UniProtKB-KW"/>
</dbReference>
<keyword evidence="3" id="KW-0067">ATP-binding</keyword>
<sequence length="252" mass="26471">MGTLAHEKSGGTAAVPVFLAVGDSALAVQFGEAVDPEANRKVIALAKALDLHPITGVVDSVPTYRSLLIYYDPACLRGAALEQALKVRLAQLECSAEVARLWQVPVVYGGAVGMDLAVLSEEKGMSAEALIALHASAEYRVYMIGFAPGFAYLGGLPDALHTPRLHIPRQSIPAGAIGIGGQQGSINSIAGPSGWRFVGWTPWRAFDPERAAPFLFAAGDRLRFVPVSASEGARIAEDIAAGRRSATPEVAQ</sequence>
<accession>A0A2G8RKM2</accession>
<evidence type="ECO:0000256" key="3">
    <source>
        <dbReference type="ARBA" id="ARBA00022840"/>
    </source>
</evidence>